<dbReference type="AlphaFoldDB" id="A0A7W4Z0L6"/>
<dbReference type="InterPro" id="IPR001478">
    <property type="entry name" value="PDZ"/>
</dbReference>
<dbReference type="EMBL" id="JACHWR010000002">
    <property type="protein sequence ID" value="MBB3042424.1"/>
    <property type="molecule type" value="Genomic_DNA"/>
</dbReference>
<dbReference type="InterPro" id="IPR009003">
    <property type="entry name" value="Peptidase_S1_PA"/>
</dbReference>
<dbReference type="Pfam" id="PF13180">
    <property type="entry name" value="PDZ_2"/>
    <property type="match status" value="1"/>
</dbReference>
<name>A0A7W4Z0L6_9ACTN</name>
<feature type="compositionally biased region" description="Polar residues" evidence="3">
    <location>
        <begin position="81"/>
        <end position="98"/>
    </location>
</feature>
<feature type="region of interest" description="Disordered" evidence="3">
    <location>
        <begin position="1"/>
        <end position="41"/>
    </location>
</feature>
<comment type="caution">
    <text evidence="5">The sequence shown here is derived from an EMBL/GenBank/DDBJ whole genome shotgun (WGS) entry which is preliminary data.</text>
</comment>
<dbReference type="InterPro" id="IPR036034">
    <property type="entry name" value="PDZ_sf"/>
</dbReference>
<dbReference type="Proteomes" id="UP000589626">
    <property type="component" value="Unassembled WGS sequence"/>
</dbReference>
<dbReference type="PRINTS" id="PR00834">
    <property type="entry name" value="PROTEASES2C"/>
</dbReference>
<evidence type="ECO:0000256" key="3">
    <source>
        <dbReference type="SAM" id="MobiDB-lite"/>
    </source>
</evidence>
<evidence type="ECO:0000256" key="2">
    <source>
        <dbReference type="ARBA" id="ARBA00022801"/>
    </source>
</evidence>
<feature type="compositionally biased region" description="Pro residues" evidence="3">
    <location>
        <begin position="22"/>
        <end position="38"/>
    </location>
</feature>
<keyword evidence="6" id="KW-1185">Reference proteome</keyword>
<dbReference type="InterPro" id="IPR051201">
    <property type="entry name" value="Chloro_Bact_Ser_Proteases"/>
</dbReference>
<reference evidence="5 6" key="1">
    <citation type="submission" date="2020-08" db="EMBL/GenBank/DDBJ databases">
        <title>Sequencing the genomes of 1000 actinobacteria strains.</title>
        <authorList>
            <person name="Klenk H.-P."/>
        </authorList>
    </citation>
    <scope>NUCLEOTIDE SEQUENCE [LARGE SCALE GENOMIC DNA]</scope>
    <source>
        <strain evidence="5 6">DSM 105498</strain>
    </source>
</reference>
<feature type="region of interest" description="Disordered" evidence="3">
    <location>
        <begin position="73"/>
        <end position="129"/>
    </location>
</feature>
<dbReference type="Gene3D" id="2.30.42.10">
    <property type="match status" value="1"/>
</dbReference>
<dbReference type="RefSeq" id="WP_183592394.1">
    <property type="nucleotide sequence ID" value="NZ_JACHWR010000002.1"/>
</dbReference>
<feature type="domain" description="PDZ" evidence="4">
    <location>
        <begin position="337"/>
        <end position="412"/>
    </location>
</feature>
<dbReference type="SUPFAM" id="SSF50494">
    <property type="entry name" value="Trypsin-like serine proteases"/>
    <property type="match status" value="1"/>
</dbReference>
<keyword evidence="1 5" id="KW-0645">Protease</keyword>
<gene>
    <name evidence="5" type="ORF">FHU40_002242</name>
</gene>
<dbReference type="GO" id="GO:0004252">
    <property type="term" value="F:serine-type endopeptidase activity"/>
    <property type="evidence" value="ECO:0007669"/>
    <property type="project" value="InterPro"/>
</dbReference>
<keyword evidence="2" id="KW-0378">Hydrolase</keyword>
<evidence type="ECO:0000313" key="5">
    <source>
        <dbReference type="EMBL" id="MBB3042424.1"/>
    </source>
</evidence>
<dbReference type="GO" id="GO:0006508">
    <property type="term" value="P:proteolysis"/>
    <property type="evidence" value="ECO:0007669"/>
    <property type="project" value="UniProtKB-KW"/>
</dbReference>
<evidence type="ECO:0000259" key="4">
    <source>
        <dbReference type="SMART" id="SM00228"/>
    </source>
</evidence>
<protein>
    <submittedName>
        <fullName evidence="5">S1-C subfamily serine protease</fullName>
    </submittedName>
</protein>
<dbReference type="SUPFAM" id="SSF50156">
    <property type="entry name" value="PDZ domain-like"/>
    <property type="match status" value="1"/>
</dbReference>
<dbReference type="SMART" id="SM00228">
    <property type="entry name" value="PDZ"/>
    <property type="match status" value="1"/>
</dbReference>
<sequence length="428" mass="41885">MTSPASGSTPPPPFNPYFAAPTTPPPAGPPAFSAPPPARRTGWSWRATLAGAVAGGVLAASVAVPVTWALSHGGSVADSPSAATPQQPSTGTLPQQPGSGALPQDPFGGSRGLPYGGSTSDRTGSWSDATADQAQGVVLIDTRTTAGEAAGTGLVIDASGLVLTNYHVVEGSTQVQVTVAATGDTYDATVVGHDQEADIALLQLDGASGLTTVDVDDDGGPAVADEVTAVGNAQGQGFLSAADGSVVALDRSIDTQSEATVQGEHLTGLIQTDAYVVGGFSGGALLDDEGEVVGITTAASSGGAAQSYAVPIDEALDVAGQIEGGHESDGVQIGPSAYLGIAIAQAGSGVAGSGVQVGQVESDSAAAQAGIEAGATITGIDNTAITSYDGLRSALATYEPGDSVTLHWTDASGGTHDAQVTLGSSPVN</sequence>
<organism evidence="5 6">
    <name type="scientific">Nocardioides soli</name>
    <dbReference type="NCBI Taxonomy" id="1036020"/>
    <lineage>
        <taxon>Bacteria</taxon>
        <taxon>Bacillati</taxon>
        <taxon>Actinomycetota</taxon>
        <taxon>Actinomycetes</taxon>
        <taxon>Propionibacteriales</taxon>
        <taxon>Nocardioidaceae</taxon>
        <taxon>Nocardioides</taxon>
    </lineage>
</organism>
<dbReference type="Pfam" id="PF13365">
    <property type="entry name" value="Trypsin_2"/>
    <property type="match status" value="1"/>
</dbReference>
<dbReference type="PANTHER" id="PTHR43343:SF3">
    <property type="entry name" value="PROTEASE DO-LIKE 8, CHLOROPLASTIC"/>
    <property type="match status" value="1"/>
</dbReference>
<evidence type="ECO:0000256" key="1">
    <source>
        <dbReference type="ARBA" id="ARBA00022670"/>
    </source>
</evidence>
<accession>A0A7W4Z0L6</accession>
<evidence type="ECO:0000313" key="6">
    <source>
        <dbReference type="Proteomes" id="UP000589626"/>
    </source>
</evidence>
<feature type="compositionally biased region" description="Polar residues" evidence="3">
    <location>
        <begin position="117"/>
        <end position="129"/>
    </location>
</feature>
<proteinExistence type="predicted"/>
<dbReference type="PANTHER" id="PTHR43343">
    <property type="entry name" value="PEPTIDASE S12"/>
    <property type="match status" value="1"/>
</dbReference>
<dbReference type="InterPro" id="IPR001940">
    <property type="entry name" value="Peptidase_S1C"/>
</dbReference>
<dbReference type="Gene3D" id="2.40.10.120">
    <property type="match status" value="1"/>
</dbReference>